<sequence length="311" mass="33950">MTGPVRSPERIGIVVVNYGDPALLEQNLATLTRAVPGLRTVVVDNYSSPAARDAVTRLADAERWDLLLPDDNLGFGAGMNLGVARAIGLGVEQVLLLNPDATLTPEALDVLSHRCAEQPMTMFAPRIERPDGSLWFDGVDLYLHDGTIRSRKRREDHPGAAVAPWLSGACLMLSVQLWARTGGFHDAYFLYWEDVDLSHRVVAVGGSLAVVEEATAVHDEGGTHDRSDAASARAKSTTYYYFNIRNRLVYAAEHLSAAEVRAWRRSTIPVAWSVLLQGGRRQFLSTRSPLRAGVRGVVDGLRLSKAAARGR</sequence>
<dbReference type="PANTHER" id="PTHR43179:SF7">
    <property type="entry name" value="RHAMNOSYLTRANSFERASE WBBL"/>
    <property type="match status" value="1"/>
</dbReference>
<dbReference type="InterPro" id="IPR001173">
    <property type="entry name" value="Glyco_trans_2-like"/>
</dbReference>
<dbReference type="SUPFAM" id="SSF53448">
    <property type="entry name" value="Nucleotide-diphospho-sugar transferases"/>
    <property type="match status" value="1"/>
</dbReference>
<dbReference type="EMBL" id="FUZO01000001">
    <property type="protein sequence ID" value="SKC46479.1"/>
    <property type="molecule type" value="Genomic_DNA"/>
</dbReference>
<organism evidence="2 3">
    <name type="scientific">Plantibacter cousiniae</name>
    <name type="common">nom. nud.</name>
    <dbReference type="NCBI Taxonomy" id="199709"/>
    <lineage>
        <taxon>Bacteria</taxon>
        <taxon>Bacillati</taxon>
        <taxon>Actinomycetota</taxon>
        <taxon>Actinomycetes</taxon>
        <taxon>Micrococcales</taxon>
        <taxon>Microbacteriaceae</taxon>
        <taxon>Plantibacter</taxon>
    </lineage>
</organism>
<comment type="caution">
    <text evidence="2">The sequence shown here is derived from an EMBL/GenBank/DDBJ whole genome shotgun (WGS) entry which is preliminary data.</text>
</comment>
<evidence type="ECO:0000313" key="3">
    <source>
        <dbReference type="Proteomes" id="UP000190827"/>
    </source>
</evidence>
<name>A0ABY1LIV5_9MICO</name>
<protein>
    <submittedName>
        <fullName evidence="2">Glycosyltransferase, GT2 family</fullName>
    </submittedName>
</protein>
<gene>
    <name evidence="2" type="ORF">SAMN06295973_1179</name>
</gene>
<dbReference type="RefSeq" id="WP_079705120.1">
    <property type="nucleotide sequence ID" value="NZ_FUZO01000001.1"/>
</dbReference>
<feature type="domain" description="Glycosyltransferase 2-like" evidence="1">
    <location>
        <begin position="13"/>
        <end position="138"/>
    </location>
</feature>
<dbReference type="PANTHER" id="PTHR43179">
    <property type="entry name" value="RHAMNOSYLTRANSFERASE WBBL"/>
    <property type="match status" value="1"/>
</dbReference>
<accession>A0ABY1LIV5</accession>
<evidence type="ECO:0000259" key="1">
    <source>
        <dbReference type="Pfam" id="PF00535"/>
    </source>
</evidence>
<reference evidence="2 3" key="1">
    <citation type="submission" date="2017-02" db="EMBL/GenBank/DDBJ databases">
        <authorList>
            <person name="Varghese N."/>
            <person name="Submissions S."/>
        </authorList>
    </citation>
    <scope>NUCLEOTIDE SEQUENCE [LARGE SCALE GENOMIC DNA]</scope>
    <source>
        <strain evidence="2 3">VKM Ac-1787</strain>
    </source>
</reference>
<dbReference type="Pfam" id="PF00535">
    <property type="entry name" value="Glycos_transf_2"/>
    <property type="match status" value="1"/>
</dbReference>
<dbReference type="Proteomes" id="UP000190827">
    <property type="component" value="Unassembled WGS sequence"/>
</dbReference>
<dbReference type="InterPro" id="IPR029044">
    <property type="entry name" value="Nucleotide-diphossugar_trans"/>
</dbReference>
<proteinExistence type="predicted"/>
<evidence type="ECO:0000313" key="2">
    <source>
        <dbReference type="EMBL" id="SKC46479.1"/>
    </source>
</evidence>
<dbReference type="Gene3D" id="3.90.550.10">
    <property type="entry name" value="Spore Coat Polysaccharide Biosynthesis Protein SpsA, Chain A"/>
    <property type="match status" value="1"/>
</dbReference>
<keyword evidence="3" id="KW-1185">Reference proteome</keyword>